<gene>
    <name evidence="2" type="ORF">HA052_04675</name>
</gene>
<accession>A0ABX0L842</accession>
<protein>
    <recommendedName>
        <fullName evidence="1">DUF7079 domain-containing protein</fullName>
    </recommendedName>
</protein>
<sequence>MEAEDELKELCISLSDLFAASDIDYKQIANKAAKYQINQVENALFNLVGPVLWRECYSTTPEVWGYSGDWLWSEIQNNLTEERNSNTIKKAYFDIRSMFIRWTIRDEWNRLKDEIHACKSQASQGQ</sequence>
<evidence type="ECO:0000313" key="3">
    <source>
        <dbReference type="Proteomes" id="UP001515641"/>
    </source>
</evidence>
<dbReference type="EMBL" id="JAAOMA010000004">
    <property type="protein sequence ID" value="NHR04485.1"/>
    <property type="molecule type" value="Genomic_DNA"/>
</dbReference>
<evidence type="ECO:0000313" key="2">
    <source>
        <dbReference type="EMBL" id="NHR04485.1"/>
    </source>
</evidence>
<comment type="caution">
    <text evidence="2">The sequence shown here is derived from an EMBL/GenBank/DDBJ whole genome shotgun (WGS) entry which is preliminary data.</text>
</comment>
<feature type="domain" description="DUF7079" evidence="1">
    <location>
        <begin position="7"/>
        <end position="113"/>
    </location>
</feature>
<organism evidence="2 3">
    <name type="scientific">Chromobacterium fluminis</name>
    <dbReference type="NCBI Taxonomy" id="3044269"/>
    <lineage>
        <taxon>Bacteria</taxon>
        <taxon>Pseudomonadati</taxon>
        <taxon>Pseudomonadota</taxon>
        <taxon>Betaproteobacteria</taxon>
        <taxon>Neisseriales</taxon>
        <taxon>Chromobacteriaceae</taxon>
        <taxon>Chromobacterium</taxon>
    </lineage>
</organism>
<dbReference type="Proteomes" id="UP001515641">
    <property type="component" value="Unassembled WGS sequence"/>
</dbReference>
<reference evidence="2 3" key="1">
    <citation type="submission" date="2020-03" db="EMBL/GenBank/DDBJ databases">
        <title>Draft genome sequence of environmentally isolated cultures.</title>
        <authorList>
            <person name="Wilson H.S."/>
            <person name="De Leon M.E."/>
        </authorList>
    </citation>
    <scope>NUCLEOTIDE SEQUENCE [LARGE SCALE GENOMIC DNA]</scope>
    <source>
        <strain evidence="2 3">HSC-31F16</strain>
    </source>
</reference>
<name>A0ABX0L842_9NEIS</name>
<evidence type="ECO:0000259" key="1">
    <source>
        <dbReference type="Pfam" id="PF23296"/>
    </source>
</evidence>
<dbReference type="Pfam" id="PF23296">
    <property type="entry name" value="DUF7079"/>
    <property type="match status" value="1"/>
</dbReference>
<dbReference type="RefSeq" id="WP_166450997.1">
    <property type="nucleotide sequence ID" value="NZ_JAAOMA010000004.1"/>
</dbReference>
<dbReference type="InterPro" id="IPR055507">
    <property type="entry name" value="DUF7079"/>
</dbReference>
<proteinExistence type="predicted"/>
<keyword evidence="3" id="KW-1185">Reference proteome</keyword>